<dbReference type="InterPro" id="IPR011908">
    <property type="entry name" value="LipoPS_heptosylTferase-I"/>
</dbReference>
<dbReference type="PANTHER" id="PTHR30160:SF19">
    <property type="entry name" value="LIPOPOLYSACCHARIDE HEPTOSYLTRANSFERASE 1"/>
    <property type="match status" value="1"/>
</dbReference>
<proteinExistence type="inferred from homology"/>
<keyword evidence="15" id="KW-1185">Reference proteome</keyword>
<dbReference type="GO" id="GO:0005829">
    <property type="term" value="C:cytosol"/>
    <property type="evidence" value="ECO:0007669"/>
    <property type="project" value="TreeGrafter"/>
</dbReference>
<dbReference type="OrthoDB" id="9767552at2"/>
<dbReference type="SUPFAM" id="SSF53756">
    <property type="entry name" value="UDP-Glycosyltransferase/glycogen phosphorylase"/>
    <property type="match status" value="1"/>
</dbReference>
<name>A0A7U6GL70_9GAMM</name>
<dbReference type="Proteomes" id="UP000031631">
    <property type="component" value="Chromosome"/>
</dbReference>
<evidence type="ECO:0000256" key="2">
    <source>
        <dbReference type="ARBA" id="ARBA00004713"/>
    </source>
</evidence>
<dbReference type="GO" id="GO:0009244">
    <property type="term" value="P:lipopolysaccharide core region biosynthetic process"/>
    <property type="evidence" value="ECO:0007669"/>
    <property type="project" value="InterPro"/>
</dbReference>
<evidence type="ECO:0000256" key="9">
    <source>
        <dbReference type="ARBA" id="ARBA00043995"/>
    </source>
</evidence>
<dbReference type="EC" id="2.4.99.23" evidence="10"/>
<dbReference type="InterPro" id="IPR051199">
    <property type="entry name" value="LPS_LOS_Heptosyltrfase"/>
</dbReference>
<evidence type="ECO:0000256" key="12">
    <source>
        <dbReference type="ARBA" id="ARBA00044330"/>
    </source>
</evidence>
<dbReference type="GO" id="GO:0008713">
    <property type="term" value="F:ADP-heptose-lipopolysaccharide heptosyltransferase activity"/>
    <property type="evidence" value="ECO:0007669"/>
    <property type="project" value="TreeGrafter"/>
</dbReference>
<comment type="subcellular location">
    <subcellularLocation>
        <location evidence="1">Cell inner membrane</location>
        <topology evidence="1">Peripheral membrane protein</topology>
        <orientation evidence="1">Cytoplasmic side</orientation>
    </subcellularLocation>
</comment>
<dbReference type="CDD" id="cd03789">
    <property type="entry name" value="GT9_LPS_heptosyltransferase"/>
    <property type="match status" value="1"/>
</dbReference>
<evidence type="ECO:0000256" key="13">
    <source>
        <dbReference type="ARBA" id="ARBA00049201"/>
    </source>
</evidence>
<evidence type="ECO:0000313" key="15">
    <source>
        <dbReference type="Proteomes" id="UP000031631"/>
    </source>
</evidence>
<organism evidence="14 15">
    <name type="scientific">Thiolapillus brandeum</name>
    <dbReference type="NCBI Taxonomy" id="1076588"/>
    <lineage>
        <taxon>Bacteria</taxon>
        <taxon>Pseudomonadati</taxon>
        <taxon>Pseudomonadota</taxon>
        <taxon>Gammaproteobacteria</taxon>
        <taxon>Chromatiales</taxon>
        <taxon>Sedimenticolaceae</taxon>
        <taxon>Thiolapillus</taxon>
    </lineage>
</organism>
<protein>
    <recommendedName>
        <fullName evidence="11">Lipopolysaccharide heptosyltransferase 1</fullName>
        <ecNumber evidence="10">2.4.99.23</ecNumber>
    </recommendedName>
    <alternativeName>
        <fullName evidence="12">ADP-heptose:lipopolysaccharide heptosyltransferase I</fullName>
    </alternativeName>
</protein>
<evidence type="ECO:0000256" key="11">
    <source>
        <dbReference type="ARBA" id="ARBA00044190"/>
    </source>
</evidence>
<dbReference type="GO" id="GO:0005886">
    <property type="term" value="C:plasma membrane"/>
    <property type="evidence" value="ECO:0007669"/>
    <property type="project" value="UniProtKB-SubCell"/>
</dbReference>
<dbReference type="InterPro" id="IPR002201">
    <property type="entry name" value="Glyco_trans_9"/>
</dbReference>
<accession>A0A7U6GL70</accession>
<evidence type="ECO:0000256" key="4">
    <source>
        <dbReference type="ARBA" id="ARBA00022519"/>
    </source>
</evidence>
<dbReference type="NCBIfam" id="TIGR02193">
    <property type="entry name" value="heptsyl_trn_I"/>
    <property type="match status" value="1"/>
</dbReference>
<evidence type="ECO:0000256" key="7">
    <source>
        <dbReference type="ARBA" id="ARBA00022985"/>
    </source>
</evidence>
<dbReference type="KEGG" id="tbn:TBH_C2800"/>
<gene>
    <name evidence="14" type="ORF">TBH_C2800</name>
</gene>
<dbReference type="Pfam" id="PF01075">
    <property type="entry name" value="Glyco_transf_9"/>
    <property type="match status" value="1"/>
</dbReference>
<evidence type="ECO:0000256" key="8">
    <source>
        <dbReference type="ARBA" id="ARBA00023136"/>
    </source>
</evidence>
<comment type="pathway">
    <text evidence="2">Bacterial outer membrane biogenesis; LPS core biosynthesis.</text>
</comment>
<dbReference type="PANTHER" id="PTHR30160">
    <property type="entry name" value="TETRAACYLDISACCHARIDE 4'-KINASE-RELATED"/>
    <property type="match status" value="1"/>
</dbReference>
<evidence type="ECO:0000256" key="10">
    <source>
        <dbReference type="ARBA" id="ARBA00044041"/>
    </source>
</evidence>
<reference evidence="14 15" key="1">
    <citation type="journal article" date="2014" name="PLoS ONE">
        <title>Physiological and genomic features of a novel sulfur-oxidizing gammaproteobacterium belonging to a previously uncultivated symbiotic lineage isolated from a hydrothermal vent.</title>
        <authorList>
            <person name="Nunoura T."/>
            <person name="Takaki Y."/>
            <person name="Kazama H."/>
            <person name="Kakuta J."/>
            <person name="Shimamura S."/>
            <person name="Makita H."/>
            <person name="Hirai M."/>
            <person name="Miyazaki M."/>
            <person name="Takai K."/>
        </authorList>
    </citation>
    <scope>NUCLEOTIDE SEQUENCE [LARGE SCALE GENOMIC DNA]</scope>
    <source>
        <strain evidence="14 15">Hiromi1</strain>
    </source>
</reference>
<keyword evidence="3" id="KW-1003">Cell membrane</keyword>
<dbReference type="AlphaFoldDB" id="A0A7U6GL70"/>
<comment type="similarity">
    <text evidence="9">Belongs to the glycosyltransferase 9 family.</text>
</comment>
<keyword evidence="8" id="KW-0472">Membrane</keyword>
<keyword evidence="7" id="KW-0448">Lipopolysaccharide biosynthesis</keyword>
<keyword evidence="4" id="KW-0997">Cell inner membrane</keyword>
<comment type="catalytic activity">
    <reaction evidence="13">
        <text>an alpha-Kdo-(2-&gt;4)-alpha-Kdo-(2-&gt;6)-lipid A + ADP-L-glycero-beta-D-manno-heptose = an L-alpha-D-Hep-(1-&gt;5)-[alpha-Kdo-(2-&gt;4)]-alpha-Kdo-(2-&gt;6)-lipid A + ADP + H(+)</text>
        <dbReference type="Rhea" id="RHEA:74067"/>
        <dbReference type="ChEBI" id="CHEBI:15378"/>
        <dbReference type="ChEBI" id="CHEBI:61506"/>
        <dbReference type="ChEBI" id="CHEBI:176431"/>
        <dbReference type="ChEBI" id="CHEBI:193068"/>
        <dbReference type="ChEBI" id="CHEBI:456216"/>
        <dbReference type="EC" id="2.4.99.23"/>
    </reaction>
</comment>
<evidence type="ECO:0000256" key="6">
    <source>
        <dbReference type="ARBA" id="ARBA00022679"/>
    </source>
</evidence>
<sequence>MRVLVVKTSSLGDLIHTFPALSDARCALPDIEFHWLVEEAFAEVPAWHPGVSTILPIALRRWRGNWRKAWRKGELSRFKQQLQQHSYDLVIDAQGLLKSALPARWANGPVAGYDRHSVREPLASFFYAGKYPVSRQLHAVERIRRLFALALGYPEPREAPDFGLTGDDAAGSGGLVFLHSTTWASKHWPLAYWVELTQTAGQEGFDVAFPWYAPEERLRAEKIMARAGHGVLLPRMNLSGMKQCLQQAAGVVGVDTGLAHLAAALNTPAITLYGPTAPGLTGAVGRRQKNLSVDWPCAPCMKRDCSYQEPAPVNPACYQSLAPEIVWTALRQQMVNP</sequence>
<dbReference type="Gene3D" id="3.40.50.2000">
    <property type="entry name" value="Glycogen Phosphorylase B"/>
    <property type="match status" value="2"/>
</dbReference>
<dbReference type="EMBL" id="AP012273">
    <property type="protein sequence ID" value="BAO45701.1"/>
    <property type="molecule type" value="Genomic_DNA"/>
</dbReference>
<evidence type="ECO:0000256" key="1">
    <source>
        <dbReference type="ARBA" id="ARBA00004515"/>
    </source>
</evidence>
<evidence type="ECO:0000256" key="3">
    <source>
        <dbReference type="ARBA" id="ARBA00022475"/>
    </source>
</evidence>
<evidence type="ECO:0000313" key="14">
    <source>
        <dbReference type="EMBL" id="BAO45701.1"/>
    </source>
</evidence>
<keyword evidence="6 14" id="KW-0808">Transferase</keyword>
<keyword evidence="5 14" id="KW-0328">Glycosyltransferase</keyword>
<evidence type="ECO:0000256" key="5">
    <source>
        <dbReference type="ARBA" id="ARBA00022676"/>
    </source>
</evidence>